<evidence type="ECO:0000256" key="5">
    <source>
        <dbReference type="ARBA" id="ARBA00023002"/>
    </source>
</evidence>
<evidence type="ECO:0000256" key="2">
    <source>
        <dbReference type="ARBA" id="ARBA00008056"/>
    </source>
</evidence>
<keyword evidence="4" id="KW-0223">Dioxygenase</keyword>
<evidence type="ECO:0000256" key="4">
    <source>
        <dbReference type="ARBA" id="ARBA00022964"/>
    </source>
</evidence>
<comment type="similarity">
    <text evidence="2 7">Belongs to the iron/ascorbate-dependent oxidoreductase family.</text>
</comment>
<dbReference type="InterPro" id="IPR005123">
    <property type="entry name" value="Oxoglu/Fe-dep_dioxygenase_dom"/>
</dbReference>
<dbReference type="PANTHER" id="PTHR10209">
    <property type="entry name" value="OXIDOREDUCTASE, 2OG-FE II OXYGENASE FAMILY PROTEIN"/>
    <property type="match status" value="1"/>
</dbReference>
<evidence type="ECO:0000259" key="8">
    <source>
        <dbReference type="PROSITE" id="PS51471"/>
    </source>
</evidence>
<evidence type="ECO:0000256" key="6">
    <source>
        <dbReference type="ARBA" id="ARBA00023004"/>
    </source>
</evidence>
<gene>
    <name evidence="9" type="ORF">F2Q69_00038592</name>
</gene>
<comment type="cofactor">
    <cofactor evidence="1">
        <name>L-ascorbate</name>
        <dbReference type="ChEBI" id="CHEBI:38290"/>
    </cofactor>
</comment>
<evidence type="ECO:0000313" key="10">
    <source>
        <dbReference type="Proteomes" id="UP000712600"/>
    </source>
</evidence>
<protein>
    <recommendedName>
        <fullName evidence="8">Fe2OG dioxygenase domain-containing protein</fullName>
    </recommendedName>
</protein>
<reference evidence="9" key="1">
    <citation type="submission" date="2019-12" db="EMBL/GenBank/DDBJ databases">
        <title>Genome sequencing and annotation of Brassica cretica.</title>
        <authorList>
            <person name="Studholme D.J."/>
            <person name="Sarris P."/>
        </authorList>
    </citation>
    <scope>NUCLEOTIDE SEQUENCE</scope>
    <source>
        <strain evidence="9">PFS-109/04</strain>
        <tissue evidence="9">Leaf</tissue>
    </source>
</reference>
<dbReference type="InterPro" id="IPR044861">
    <property type="entry name" value="IPNS-like_FE2OG_OXY"/>
</dbReference>
<dbReference type="PROSITE" id="PS51471">
    <property type="entry name" value="FE2OG_OXY"/>
    <property type="match status" value="1"/>
</dbReference>
<evidence type="ECO:0000313" key="9">
    <source>
        <dbReference type="EMBL" id="KAF3600264.1"/>
    </source>
</evidence>
<dbReference type="Pfam" id="PF14226">
    <property type="entry name" value="DIOX_N"/>
    <property type="match status" value="1"/>
</dbReference>
<accession>A0A8S9SHI0</accession>
<dbReference type="Pfam" id="PF03171">
    <property type="entry name" value="2OG-FeII_Oxy"/>
    <property type="match status" value="1"/>
</dbReference>
<proteinExistence type="inferred from homology"/>
<dbReference type="PANTHER" id="PTHR10209:SF738">
    <property type="entry name" value="FE2OG DIOXYGENASE DOMAIN-CONTAINING PROTEIN"/>
    <property type="match status" value="1"/>
</dbReference>
<dbReference type="InterPro" id="IPR026992">
    <property type="entry name" value="DIOX_N"/>
</dbReference>
<organism evidence="9 10">
    <name type="scientific">Brassica cretica</name>
    <name type="common">Mustard</name>
    <dbReference type="NCBI Taxonomy" id="69181"/>
    <lineage>
        <taxon>Eukaryota</taxon>
        <taxon>Viridiplantae</taxon>
        <taxon>Streptophyta</taxon>
        <taxon>Embryophyta</taxon>
        <taxon>Tracheophyta</taxon>
        <taxon>Spermatophyta</taxon>
        <taxon>Magnoliopsida</taxon>
        <taxon>eudicotyledons</taxon>
        <taxon>Gunneridae</taxon>
        <taxon>Pentapetalae</taxon>
        <taxon>rosids</taxon>
        <taxon>malvids</taxon>
        <taxon>Brassicales</taxon>
        <taxon>Brassicaceae</taxon>
        <taxon>Brassiceae</taxon>
        <taxon>Brassica</taxon>
    </lineage>
</organism>
<evidence type="ECO:0000256" key="7">
    <source>
        <dbReference type="RuleBase" id="RU003682"/>
    </source>
</evidence>
<dbReference type="Proteomes" id="UP000712600">
    <property type="component" value="Unassembled WGS sequence"/>
</dbReference>
<comment type="caution">
    <text evidence="9">The sequence shown here is derived from an EMBL/GenBank/DDBJ whole genome shotgun (WGS) entry which is preliminary data.</text>
</comment>
<dbReference type="EMBL" id="QGKX02000004">
    <property type="protein sequence ID" value="KAF3600264.1"/>
    <property type="molecule type" value="Genomic_DNA"/>
</dbReference>
<evidence type="ECO:0000256" key="3">
    <source>
        <dbReference type="ARBA" id="ARBA00022723"/>
    </source>
</evidence>
<keyword evidence="3 7" id="KW-0479">Metal-binding</keyword>
<dbReference type="GO" id="GO:0009805">
    <property type="term" value="P:coumarin biosynthetic process"/>
    <property type="evidence" value="ECO:0007669"/>
    <property type="project" value="UniProtKB-ARBA"/>
</dbReference>
<dbReference type="GO" id="GO:0046872">
    <property type="term" value="F:metal ion binding"/>
    <property type="evidence" value="ECO:0007669"/>
    <property type="project" value="UniProtKB-KW"/>
</dbReference>
<dbReference type="InterPro" id="IPR027443">
    <property type="entry name" value="IPNS-like_sf"/>
</dbReference>
<keyword evidence="5 7" id="KW-0560">Oxidoreductase</keyword>
<dbReference type="FunFam" id="2.60.120.330:FF:000023">
    <property type="entry name" value="Feruloyl CoA ortho-hydroxylase 1"/>
    <property type="match status" value="1"/>
</dbReference>
<dbReference type="GO" id="GO:0051213">
    <property type="term" value="F:dioxygenase activity"/>
    <property type="evidence" value="ECO:0007669"/>
    <property type="project" value="UniProtKB-KW"/>
</dbReference>
<evidence type="ECO:0000256" key="1">
    <source>
        <dbReference type="ARBA" id="ARBA00001961"/>
    </source>
</evidence>
<dbReference type="AlphaFoldDB" id="A0A8S9SHI0"/>
<dbReference type="SUPFAM" id="SSF51197">
    <property type="entry name" value="Clavaminate synthase-like"/>
    <property type="match status" value="2"/>
</dbReference>
<name>A0A8S9SHI0_BRACR</name>
<dbReference type="Gene3D" id="2.60.120.330">
    <property type="entry name" value="B-lactam Antibiotic, Isopenicillin N Synthase, Chain"/>
    <property type="match status" value="2"/>
</dbReference>
<keyword evidence="6 7" id="KW-0408">Iron</keyword>
<feature type="domain" description="Fe2OG dioxygenase" evidence="8">
    <location>
        <begin position="296"/>
        <end position="402"/>
    </location>
</feature>
<sequence>METMSANYEDRDTLFNFVVKEGNGVKGLIDSGISCVPQPFVQPLSERIATPNGQRCEAVQPIDISQLDGPCHTEVAKQIVEAAETLGFFQKNMETMSANYEDRDTLFNFVVKEGNGVKGLIDSGISCVPQPFVQPLSERIATPNGQRCEAVQPIDISQLDGPCHTEVAKQIVEAAETLGFFQVVNHGVSVELVELLKMSAHEFFEQPPENKAVYLKEVSPSKLVKYGTSFVPEKEKAIEWKDYVSMLYTNDDEALQHWPLQCREVALDFLKSSMAMVKRIVEVLVEDVGVILEEERMNSLMGTKMVNMNYYPTCPSPELTIGVGRHSDMGMLTVLLQDGIGGLYVKVDNGDWLEIPPLNGALVINVGDTLQILSNGKYKSAEHRVRTTNIGSRVSVPIFTAPNLSEKIGPLPEVVERDGVARYKEVLFQDYMNNFFSQPHDGKKSLDFARAD</sequence>